<evidence type="ECO:0000256" key="5">
    <source>
        <dbReference type="ARBA" id="ARBA00023136"/>
    </source>
</evidence>
<keyword evidence="4 6" id="KW-1133">Transmembrane helix</keyword>
<evidence type="ECO:0000256" key="1">
    <source>
        <dbReference type="ARBA" id="ARBA00004141"/>
    </source>
</evidence>
<reference evidence="7 8" key="1">
    <citation type="submission" date="2024-06" db="EMBL/GenBank/DDBJ databases">
        <authorList>
            <person name="Chen R.Y."/>
        </authorList>
    </citation>
    <scope>NUCLEOTIDE SEQUENCE [LARGE SCALE GENOMIC DNA]</scope>
    <source>
        <strain evidence="7 8">D2</strain>
    </source>
</reference>
<sequence>MFDYYCERNSADFWAEPINALSNFGFIIAGLIALFILYKSPQAQTFQSPARKHHQLILSVLAILISIIGIGSFLFHTFANQWSLFADIVPIYIFQVLFLLAYPRLVLQFSKTQTVFSFILFIVAVFASKYLPFDINGSEMYLPTILALLIFNALAKRKNKDSQNYLAYASTLFALSLTLRSIDNAICSILPLGTHFAWHLINACVLYLCWYAIYSACYKIPIVQKVN</sequence>
<keyword evidence="5 6" id="KW-0472">Membrane</keyword>
<keyword evidence="3" id="KW-0378">Hydrolase</keyword>
<accession>A0ABV1RLL9</accession>
<dbReference type="Proteomes" id="UP001467690">
    <property type="component" value="Unassembled WGS sequence"/>
</dbReference>
<feature type="transmembrane region" description="Helical" evidence="6">
    <location>
        <begin position="138"/>
        <end position="155"/>
    </location>
</feature>
<dbReference type="RefSeq" id="WP_143872758.1">
    <property type="nucleotide sequence ID" value="NZ_CP041660.1"/>
</dbReference>
<evidence type="ECO:0000256" key="4">
    <source>
        <dbReference type="ARBA" id="ARBA00022989"/>
    </source>
</evidence>
<feature type="transmembrane region" description="Helical" evidence="6">
    <location>
        <begin position="167"/>
        <end position="191"/>
    </location>
</feature>
<feature type="transmembrane region" description="Helical" evidence="6">
    <location>
        <begin position="58"/>
        <end position="78"/>
    </location>
</feature>
<dbReference type="EMBL" id="JBELOE010000265">
    <property type="protein sequence ID" value="MER2493631.1"/>
    <property type="molecule type" value="Genomic_DNA"/>
</dbReference>
<comment type="subcellular location">
    <subcellularLocation>
        <location evidence="1">Membrane</location>
        <topology evidence="1">Multi-pass membrane protein</topology>
    </subcellularLocation>
</comment>
<keyword evidence="8" id="KW-1185">Reference proteome</keyword>
<evidence type="ECO:0000256" key="6">
    <source>
        <dbReference type="SAM" id="Phobius"/>
    </source>
</evidence>
<feature type="transmembrane region" description="Helical" evidence="6">
    <location>
        <begin position="197"/>
        <end position="217"/>
    </location>
</feature>
<gene>
    <name evidence="7" type="ORF">ABS311_17265</name>
</gene>
<feature type="transmembrane region" description="Helical" evidence="6">
    <location>
        <begin position="114"/>
        <end position="132"/>
    </location>
</feature>
<keyword evidence="2 6" id="KW-0812">Transmembrane</keyword>
<evidence type="ECO:0000313" key="7">
    <source>
        <dbReference type="EMBL" id="MER2493631.1"/>
    </source>
</evidence>
<comment type="caution">
    <text evidence="7">The sequence shown here is derived from an EMBL/GenBank/DDBJ whole genome shotgun (WGS) entry which is preliminary data.</text>
</comment>
<organism evidence="7 8">
    <name type="scientific">Catenovulum sediminis</name>
    <dbReference type="NCBI Taxonomy" id="1740262"/>
    <lineage>
        <taxon>Bacteria</taxon>
        <taxon>Pseudomonadati</taxon>
        <taxon>Pseudomonadota</taxon>
        <taxon>Gammaproteobacteria</taxon>
        <taxon>Alteromonadales</taxon>
        <taxon>Alteromonadaceae</taxon>
        <taxon>Catenovulum</taxon>
    </lineage>
</organism>
<dbReference type="Pfam" id="PF05875">
    <property type="entry name" value="Ceramidase"/>
    <property type="match status" value="1"/>
</dbReference>
<proteinExistence type="predicted"/>
<protein>
    <submittedName>
        <fullName evidence="7">Ceramidase domain-containing protein</fullName>
    </submittedName>
</protein>
<evidence type="ECO:0000256" key="2">
    <source>
        <dbReference type="ARBA" id="ARBA00022692"/>
    </source>
</evidence>
<evidence type="ECO:0000313" key="8">
    <source>
        <dbReference type="Proteomes" id="UP001467690"/>
    </source>
</evidence>
<dbReference type="InterPro" id="IPR008901">
    <property type="entry name" value="ACER"/>
</dbReference>
<evidence type="ECO:0000256" key="3">
    <source>
        <dbReference type="ARBA" id="ARBA00022801"/>
    </source>
</evidence>
<feature type="transmembrane region" description="Helical" evidence="6">
    <location>
        <begin position="84"/>
        <end position="102"/>
    </location>
</feature>
<feature type="transmembrane region" description="Helical" evidence="6">
    <location>
        <begin position="20"/>
        <end position="38"/>
    </location>
</feature>
<name>A0ABV1RLL9_9ALTE</name>